<accession>A0A7G9STG6</accession>
<dbReference type="Proteomes" id="UP000515804">
    <property type="component" value="Chromosome"/>
</dbReference>
<evidence type="ECO:0000313" key="1">
    <source>
        <dbReference type="EMBL" id="QNN71141.1"/>
    </source>
</evidence>
<organism evidence="1 2">
    <name type="scientific">Thermomonas carbonis</name>
    <dbReference type="NCBI Taxonomy" id="1463158"/>
    <lineage>
        <taxon>Bacteria</taxon>
        <taxon>Pseudomonadati</taxon>
        <taxon>Pseudomonadota</taxon>
        <taxon>Gammaproteobacteria</taxon>
        <taxon>Lysobacterales</taxon>
        <taxon>Lysobacteraceae</taxon>
        <taxon>Thermomonas</taxon>
    </lineage>
</organism>
<gene>
    <name evidence="1" type="ORF">H9L16_06130</name>
</gene>
<proteinExistence type="predicted"/>
<dbReference type="EMBL" id="CP060719">
    <property type="protein sequence ID" value="QNN71141.1"/>
    <property type="molecule type" value="Genomic_DNA"/>
</dbReference>
<dbReference type="AlphaFoldDB" id="A0A7G9STG6"/>
<reference evidence="1 2" key="1">
    <citation type="submission" date="2020-08" db="EMBL/GenBank/DDBJ databases">
        <title>Genome sequence of Thermomonas carbonis KCTC 42013T.</title>
        <authorList>
            <person name="Hyun D.-W."/>
            <person name="Bae J.-W."/>
        </authorList>
    </citation>
    <scope>NUCLEOTIDE SEQUENCE [LARGE SCALE GENOMIC DNA]</scope>
    <source>
        <strain evidence="1 2">KCTC 42013</strain>
    </source>
</reference>
<sequence>MRRVGRRIGHGSPASEITMRMILSIACLLVAACSPPKPPEEERRPEPQAAAVVQAADAYKDAARAAVANTEHAAAKEKAALDAATR</sequence>
<evidence type="ECO:0008006" key="3">
    <source>
        <dbReference type="Google" id="ProtNLM"/>
    </source>
</evidence>
<dbReference type="PROSITE" id="PS51257">
    <property type="entry name" value="PROKAR_LIPOPROTEIN"/>
    <property type="match status" value="1"/>
</dbReference>
<dbReference type="KEGG" id="tcn:H9L16_06130"/>
<name>A0A7G9STG6_9GAMM</name>
<protein>
    <recommendedName>
        <fullName evidence="3">Lipoprotein</fullName>
    </recommendedName>
</protein>
<keyword evidence="2" id="KW-1185">Reference proteome</keyword>
<evidence type="ECO:0000313" key="2">
    <source>
        <dbReference type="Proteomes" id="UP000515804"/>
    </source>
</evidence>